<feature type="transmembrane region" description="Helical" evidence="7">
    <location>
        <begin position="400"/>
        <end position="428"/>
    </location>
</feature>
<protein>
    <recommendedName>
        <fullName evidence="7">TRAP transporter large permease protein</fullName>
    </recommendedName>
</protein>
<dbReference type="InterPro" id="IPR004681">
    <property type="entry name" value="TRAP_DctM"/>
</dbReference>
<keyword evidence="2" id="KW-1003">Cell membrane</keyword>
<evidence type="ECO:0000256" key="1">
    <source>
        <dbReference type="ARBA" id="ARBA00004429"/>
    </source>
</evidence>
<comment type="caution">
    <text evidence="7">Lacks conserved residue(s) required for the propagation of feature annotation.</text>
</comment>
<keyword evidence="3 7" id="KW-0997">Cell inner membrane</keyword>
<dbReference type="PANTHER" id="PTHR33362:SF5">
    <property type="entry name" value="C4-DICARBOXYLATE TRAP TRANSPORTER LARGE PERMEASE PROTEIN DCTM"/>
    <property type="match status" value="1"/>
</dbReference>
<feature type="transmembrane region" description="Helical" evidence="7">
    <location>
        <begin position="327"/>
        <end position="351"/>
    </location>
</feature>
<keyword evidence="7" id="KW-0813">Transport</keyword>
<dbReference type="RefSeq" id="WP_072629059.1">
    <property type="nucleotide sequence ID" value="NZ_MLCB01000027.1"/>
</dbReference>
<dbReference type="Proteomes" id="UP000184514">
    <property type="component" value="Unassembled WGS sequence"/>
</dbReference>
<evidence type="ECO:0000313" key="10">
    <source>
        <dbReference type="Proteomes" id="UP000184514"/>
    </source>
</evidence>
<feature type="transmembrane region" description="Helical" evidence="7">
    <location>
        <begin position="246"/>
        <end position="262"/>
    </location>
</feature>
<dbReference type="Pfam" id="PF06808">
    <property type="entry name" value="DctM"/>
    <property type="match status" value="1"/>
</dbReference>
<accession>A0A1L9P1L0</accession>
<dbReference type="OrthoDB" id="9790209at2"/>
<gene>
    <name evidence="9" type="primary">siaT_3</name>
    <name evidence="9" type="ORF">PFRI_03590</name>
</gene>
<feature type="transmembrane region" description="Helical" evidence="7">
    <location>
        <begin position="141"/>
        <end position="165"/>
    </location>
</feature>
<feature type="transmembrane region" description="Helical" evidence="7">
    <location>
        <begin position="363"/>
        <end position="388"/>
    </location>
</feature>
<comment type="caution">
    <text evidence="9">The sequence shown here is derived from an EMBL/GenBank/DDBJ whole genome shotgun (WGS) entry which is preliminary data.</text>
</comment>
<dbReference type="PIRSF" id="PIRSF006066">
    <property type="entry name" value="HI0050"/>
    <property type="match status" value="1"/>
</dbReference>
<evidence type="ECO:0000256" key="5">
    <source>
        <dbReference type="ARBA" id="ARBA00022989"/>
    </source>
</evidence>
<feature type="transmembrane region" description="Helical" evidence="7">
    <location>
        <begin position="6"/>
        <end position="39"/>
    </location>
</feature>
<feature type="transmembrane region" description="Helical" evidence="7">
    <location>
        <begin position="177"/>
        <end position="199"/>
    </location>
</feature>
<dbReference type="NCBIfam" id="TIGR00786">
    <property type="entry name" value="dctM"/>
    <property type="match status" value="1"/>
</dbReference>
<dbReference type="GO" id="GO:0022857">
    <property type="term" value="F:transmembrane transporter activity"/>
    <property type="evidence" value="ECO:0007669"/>
    <property type="project" value="UniProtKB-UniRule"/>
</dbReference>
<comment type="subunit">
    <text evidence="7">The complex comprises the extracytoplasmic solute receptor protein and the two transmembrane proteins.</text>
</comment>
<keyword evidence="5 7" id="KW-1133">Transmembrane helix</keyword>
<evidence type="ECO:0000256" key="7">
    <source>
        <dbReference type="RuleBase" id="RU369079"/>
    </source>
</evidence>
<dbReference type="STRING" id="696762.PFRI_03590"/>
<feature type="transmembrane region" description="Helical" evidence="7">
    <location>
        <begin position="100"/>
        <end position="129"/>
    </location>
</feature>
<keyword evidence="10" id="KW-1185">Reference proteome</keyword>
<reference evidence="9 10" key="1">
    <citation type="submission" date="2016-10" db="EMBL/GenBank/DDBJ databases">
        <title>Genome sequence of Planktotalea frisia SH6-1.</title>
        <authorList>
            <person name="Poehlein A."/>
            <person name="Bakenhus I."/>
            <person name="Voget S."/>
            <person name="Brinkhoff T."/>
            <person name="Simon M."/>
        </authorList>
    </citation>
    <scope>NUCLEOTIDE SEQUENCE [LARGE SCALE GENOMIC DNA]</scope>
    <source>
        <strain evidence="9 10">SH6-1</strain>
    </source>
</reference>
<feature type="domain" description="TRAP C4-dicarboxylate transport system permease DctM subunit" evidence="8">
    <location>
        <begin position="11"/>
        <end position="424"/>
    </location>
</feature>
<evidence type="ECO:0000256" key="2">
    <source>
        <dbReference type="ARBA" id="ARBA00022475"/>
    </source>
</evidence>
<dbReference type="AlphaFoldDB" id="A0A1L9P1L0"/>
<name>A0A1L9P1L0_9RHOB</name>
<evidence type="ECO:0000313" key="9">
    <source>
        <dbReference type="EMBL" id="OJI95388.1"/>
    </source>
</evidence>
<evidence type="ECO:0000256" key="3">
    <source>
        <dbReference type="ARBA" id="ARBA00022519"/>
    </source>
</evidence>
<feature type="transmembrane region" description="Helical" evidence="7">
    <location>
        <begin position="220"/>
        <end position="240"/>
    </location>
</feature>
<proteinExistence type="inferred from homology"/>
<evidence type="ECO:0000259" key="8">
    <source>
        <dbReference type="Pfam" id="PF06808"/>
    </source>
</evidence>
<comment type="similarity">
    <text evidence="7">Belongs to the TRAP transporter large permease family.</text>
</comment>
<keyword evidence="6 7" id="KW-0472">Membrane</keyword>
<comment type="function">
    <text evidence="7">Part of the tripartite ATP-independent periplasmic (TRAP) transport system.</text>
</comment>
<dbReference type="EMBL" id="MLCB01000027">
    <property type="protein sequence ID" value="OJI95388.1"/>
    <property type="molecule type" value="Genomic_DNA"/>
</dbReference>
<organism evidence="9 10">
    <name type="scientific">Planktotalea frisia</name>
    <dbReference type="NCBI Taxonomy" id="696762"/>
    <lineage>
        <taxon>Bacteria</taxon>
        <taxon>Pseudomonadati</taxon>
        <taxon>Pseudomonadota</taxon>
        <taxon>Alphaproteobacteria</taxon>
        <taxon>Rhodobacterales</taxon>
        <taxon>Paracoccaceae</taxon>
        <taxon>Planktotalea</taxon>
    </lineage>
</organism>
<comment type="subcellular location">
    <subcellularLocation>
        <location evidence="1 7">Cell inner membrane</location>
        <topology evidence="1 7">Multi-pass membrane protein</topology>
    </subcellularLocation>
</comment>
<evidence type="ECO:0000256" key="4">
    <source>
        <dbReference type="ARBA" id="ARBA00022692"/>
    </source>
</evidence>
<evidence type="ECO:0000256" key="6">
    <source>
        <dbReference type="ARBA" id="ARBA00023136"/>
    </source>
</evidence>
<dbReference type="PANTHER" id="PTHR33362">
    <property type="entry name" value="SIALIC ACID TRAP TRANSPORTER PERMEASE PROTEIN SIAT-RELATED"/>
    <property type="match status" value="1"/>
</dbReference>
<keyword evidence="4 7" id="KW-0812">Transmembrane</keyword>
<sequence length="436" mass="45814">MDPITIGTLTFVILFVMLILTVPIGFAMGICGLAGMSMIIGFGPSLSLFGTTVYETTVTYDLSIVPLFVLMGAVAARSGLSKELYGAFNAWMGAFRGGLALATVGACGAFAAICGSSVATAATMSKVALPEMERYKYGESLATGSVAAGGIIGILIPPSVVLVLYGVLTETSIGDLFIAGFLPGVLTILGFMLVIVIVTRIYPDIGPAGEKTSMKEKFEALGRTWAIILLFAIVIGGIYFGVFTPTEAAGIGAVGAFVISALRGRMTLKNTREALMETVTTTAMIFTILIGALTLNNLMVFSGIAAALSGFVSGLDMHPMAVMAIILLMYLVMGCFLDALAMILLTVPIFFPIITDLGFDPVWFGIIVVMVVELGLITPPIGMNVFVIKGMAPNVKLSSIYLGVMPFVLAQFVLIVLVFLIPGIALWLPETAASFR</sequence>
<dbReference type="InterPro" id="IPR010656">
    <property type="entry name" value="DctM"/>
</dbReference>
<dbReference type="GO" id="GO:0005886">
    <property type="term" value="C:plasma membrane"/>
    <property type="evidence" value="ECO:0007669"/>
    <property type="project" value="UniProtKB-SubCell"/>
</dbReference>